<dbReference type="Gene3D" id="1.10.150.20">
    <property type="entry name" value="5' to 3' exonuclease, C-terminal subdomain"/>
    <property type="match status" value="1"/>
</dbReference>
<reference evidence="5 6" key="1">
    <citation type="submission" date="2017-03" db="EMBL/GenBank/DDBJ databases">
        <title>Paenibacillus larvae genome sequencing.</title>
        <authorList>
            <person name="Dingman D.W."/>
        </authorList>
    </citation>
    <scope>NUCLEOTIDE SEQUENCE [LARGE SCALE GENOMIC DNA]</scope>
    <source>
        <strain evidence="5 6">SAG 10367</strain>
    </source>
</reference>
<dbReference type="InterPro" id="IPR043502">
    <property type="entry name" value="DNA/RNA_pol_sf"/>
</dbReference>
<dbReference type="EMBL" id="CP020557">
    <property type="protein sequence ID" value="ARF66542.1"/>
    <property type="molecule type" value="Genomic_DNA"/>
</dbReference>
<evidence type="ECO:0000313" key="5">
    <source>
        <dbReference type="EMBL" id="ARF66542.1"/>
    </source>
</evidence>
<name>A0A1V0UNJ0_9BACL</name>
<gene>
    <name evidence="5" type="ORF">B7C51_00145</name>
</gene>
<dbReference type="SUPFAM" id="SSF56672">
    <property type="entry name" value="DNA/RNA polymerases"/>
    <property type="match status" value="1"/>
</dbReference>
<evidence type="ECO:0000256" key="1">
    <source>
        <dbReference type="ARBA" id="ARBA00012417"/>
    </source>
</evidence>
<evidence type="ECO:0000256" key="3">
    <source>
        <dbReference type="ARBA" id="ARBA00049244"/>
    </source>
</evidence>
<proteinExistence type="predicted"/>
<dbReference type="GO" id="GO:0003677">
    <property type="term" value="F:DNA binding"/>
    <property type="evidence" value="ECO:0007669"/>
    <property type="project" value="InterPro"/>
</dbReference>
<dbReference type="GO" id="GO:0006302">
    <property type="term" value="P:double-strand break repair"/>
    <property type="evidence" value="ECO:0007669"/>
    <property type="project" value="TreeGrafter"/>
</dbReference>
<protein>
    <recommendedName>
        <fullName evidence="1">DNA-directed DNA polymerase</fullName>
        <ecNumber evidence="1">2.7.7.7</ecNumber>
    </recommendedName>
</protein>
<dbReference type="EC" id="2.7.7.7" evidence="1"/>
<dbReference type="AlphaFoldDB" id="A0A1V0UNJ0"/>
<dbReference type="InterPro" id="IPR002298">
    <property type="entry name" value="DNA_polymerase_A"/>
</dbReference>
<dbReference type="Proteomes" id="UP000192727">
    <property type="component" value="Chromosome"/>
</dbReference>
<feature type="domain" description="DNA-directed DNA polymerase family A palm" evidence="4">
    <location>
        <begin position="39"/>
        <end position="303"/>
    </location>
</feature>
<accession>A0A1V0UNJ0</accession>
<evidence type="ECO:0000256" key="2">
    <source>
        <dbReference type="ARBA" id="ARBA00022705"/>
    </source>
</evidence>
<dbReference type="Gene3D" id="3.30.70.370">
    <property type="match status" value="2"/>
</dbReference>
<sequence>MISLITDENYRDIVRKLIANNEKVPKGVNAQNLPAKGSGVRVRNCFIPREGFTFVGADLGSIEPRIQSHIMYIRYGDNSFRQIFLDKKDLYTTMAVMTFGLEEKYCADKAYDPTGTFQPRKLMKTGVLAKSYGQTPQAFSKKMGVSMEIAAHFFESFDKSFPSFTTMVTDIREGMKRDGYVETLFGRKRRFPNYKEVSAQAGKNEQRLIRLYTERKKLRNRKNPTAADSRRLIAVQDEIDILSEKRGLLGYWERAAFNAVIQGTGADILKLIGIRNAEICRERGWEMNASIHDEIKNSIPNEQLTVETIELINDTMTRTVELSVPLVTDIVIERRWMEEYAPDEWDFANCRPITEKYDEKGRVFDDYDERLRAAKGAA</sequence>
<dbReference type="PANTHER" id="PTHR10133">
    <property type="entry name" value="DNA POLYMERASE I"/>
    <property type="match status" value="1"/>
</dbReference>
<dbReference type="SMART" id="SM00482">
    <property type="entry name" value="POLAc"/>
    <property type="match status" value="1"/>
</dbReference>
<dbReference type="PANTHER" id="PTHR10133:SF27">
    <property type="entry name" value="DNA POLYMERASE NU"/>
    <property type="match status" value="1"/>
</dbReference>
<comment type="catalytic activity">
    <reaction evidence="3">
        <text>DNA(n) + a 2'-deoxyribonucleoside 5'-triphosphate = DNA(n+1) + diphosphate</text>
        <dbReference type="Rhea" id="RHEA:22508"/>
        <dbReference type="Rhea" id="RHEA-COMP:17339"/>
        <dbReference type="Rhea" id="RHEA-COMP:17340"/>
        <dbReference type="ChEBI" id="CHEBI:33019"/>
        <dbReference type="ChEBI" id="CHEBI:61560"/>
        <dbReference type="ChEBI" id="CHEBI:173112"/>
        <dbReference type="EC" id="2.7.7.7"/>
    </reaction>
</comment>
<dbReference type="Pfam" id="PF00476">
    <property type="entry name" value="DNA_pol_A"/>
    <property type="match status" value="1"/>
</dbReference>
<dbReference type="InterPro" id="IPR001098">
    <property type="entry name" value="DNA-dir_DNA_pol_A_palm_dom"/>
</dbReference>
<evidence type="ECO:0000259" key="4">
    <source>
        <dbReference type="SMART" id="SM00482"/>
    </source>
</evidence>
<dbReference type="GO" id="GO:0006261">
    <property type="term" value="P:DNA-templated DNA replication"/>
    <property type="evidence" value="ECO:0007669"/>
    <property type="project" value="InterPro"/>
</dbReference>
<organism evidence="5 6">
    <name type="scientific">Paenibacillus larvae subsp. pulvifaciens</name>
    <dbReference type="NCBI Taxonomy" id="1477"/>
    <lineage>
        <taxon>Bacteria</taxon>
        <taxon>Bacillati</taxon>
        <taxon>Bacillota</taxon>
        <taxon>Bacilli</taxon>
        <taxon>Bacillales</taxon>
        <taxon>Paenibacillaceae</taxon>
        <taxon>Paenibacillus</taxon>
    </lineage>
</organism>
<evidence type="ECO:0000313" key="6">
    <source>
        <dbReference type="Proteomes" id="UP000192727"/>
    </source>
</evidence>
<dbReference type="GO" id="GO:0003887">
    <property type="term" value="F:DNA-directed DNA polymerase activity"/>
    <property type="evidence" value="ECO:0007669"/>
    <property type="project" value="UniProtKB-EC"/>
</dbReference>
<keyword evidence="2" id="KW-0235">DNA replication</keyword>